<name>A0AAW3MQF7_9BURK</name>
<feature type="transmembrane region" description="Helical" evidence="7">
    <location>
        <begin position="204"/>
        <end position="230"/>
    </location>
</feature>
<evidence type="ECO:0000313" key="8">
    <source>
        <dbReference type="EMBL" id="KVP94138.1"/>
    </source>
</evidence>
<dbReference type="GO" id="GO:0005886">
    <property type="term" value="C:plasma membrane"/>
    <property type="evidence" value="ECO:0007669"/>
    <property type="project" value="UniProtKB-SubCell"/>
</dbReference>
<sequence length="540" mass="56450">MSSACRPAARRSPPNSATSRRAPRCNRPDGPVTREEPMPASIPNPSSARAAESPVDGSAAHAPDADARSAVEPGNREPRPHGKMLHPVVMMLWVLAAAIALTWSVDSGRFERNGRLVVPGTYHVVPKTTTLATLVAPAVSRSTPDKATPASLVSAFVAVPQGLLKNAPLIVMVMFVGGMFGVMRRTGVVDAGIDRLLQLTGNNAYLLTPLLMILIGLGSTLLGFISEYLVIIPMVMVIARRLGLSDLFAVALVALAAKIGYIASVTNPLALAVAQPLVGVPLFSGVGLRAAVFVVFLTIGILYLLRHVRNSGYQAGQAAAGAHAPAKLSLRHKATLAVFAAAVAMLIVGTRELKWGNVELAAFYAFVSLVTAAIGGLDSRSASDAFVDGMKNMMLAALLMGLAASVELLLQNSLVLDTLIHFFTRLADGRSPVWVANGLMAVQMVLDVFIPSVSGKAAVSMPIIGPIAQLSGVSGQTSVLAFVLGGGLTNLVTPTSGMLLAYLATARVDFGAWIRFVLPLFAILLALSCAVLTLAVWSGY</sequence>
<dbReference type="Proteomes" id="UP000056453">
    <property type="component" value="Unassembled WGS sequence"/>
</dbReference>
<comment type="caution">
    <text evidence="8">The sequence shown here is derived from an EMBL/GenBank/DDBJ whole genome shotgun (WGS) entry which is preliminary data.</text>
</comment>
<feature type="transmembrane region" description="Helical" evidence="7">
    <location>
        <begin position="362"/>
        <end position="380"/>
    </location>
</feature>
<evidence type="ECO:0000313" key="9">
    <source>
        <dbReference type="Proteomes" id="UP000056453"/>
    </source>
</evidence>
<feature type="transmembrane region" description="Helical" evidence="7">
    <location>
        <begin position="242"/>
        <end position="262"/>
    </location>
</feature>
<feature type="transmembrane region" description="Helical" evidence="7">
    <location>
        <begin position="431"/>
        <end position="450"/>
    </location>
</feature>
<feature type="region of interest" description="Disordered" evidence="6">
    <location>
        <begin position="1"/>
        <end position="82"/>
    </location>
</feature>
<keyword evidence="3 7" id="KW-0812">Transmembrane</keyword>
<evidence type="ECO:0000256" key="3">
    <source>
        <dbReference type="ARBA" id="ARBA00022692"/>
    </source>
</evidence>
<evidence type="ECO:0000256" key="2">
    <source>
        <dbReference type="ARBA" id="ARBA00022475"/>
    </source>
</evidence>
<comment type="subcellular location">
    <subcellularLocation>
        <location evidence="1">Cell membrane</location>
        <topology evidence="1">Multi-pass membrane protein</topology>
    </subcellularLocation>
</comment>
<dbReference type="Pfam" id="PF03606">
    <property type="entry name" value="DcuC"/>
    <property type="match status" value="1"/>
</dbReference>
<dbReference type="InterPro" id="IPR018385">
    <property type="entry name" value="C4_dicarb_anaerob_car-like"/>
</dbReference>
<keyword evidence="4 7" id="KW-1133">Transmembrane helix</keyword>
<dbReference type="EMBL" id="LPBJ01000074">
    <property type="protein sequence ID" value="KVP94138.1"/>
    <property type="molecule type" value="Genomic_DNA"/>
</dbReference>
<accession>A0AAW3MQF7</accession>
<dbReference type="InterPro" id="IPR051679">
    <property type="entry name" value="DASS-Related_Transporters"/>
</dbReference>
<evidence type="ECO:0000256" key="5">
    <source>
        <dbReference type="ARBA" id="ARBA00023136"/>
    </source>
</evidence>
<feature type="transmembrane region" description="Helical" evidence="7">
    <location>
        <begin position="516"/>
        <end position="537"/>
    </location>
</feature>
<feature type="transmembrane region" description="Helical" evidence="7">
    <location>
        <begin position="392"/>
        <end position="411"/>
    </location>
</feature>
<evidence type="ECO:0000256" key="7">
    <source>
        <dbReference type="SAM" id="Phobius"/>
    </source>
</evidence>
<proteinExistence type="predicted"/>
<dbReference type="PANTHER" id="PTHR43652">
    <property type="entry name" value="BASIC AMINO ACID ANTIPORTER YFCC-RELATED"/>
    <property type="match status" value="1"/>
</dbReference>
<feature type="transmembrane region" description="Helical" evidence="7">
    <location>
        <begin position="167"/>
        <end position="184"/>
    </location>
</feature>
<evidence type="ECO:0000256" key="4">
    <source>
        <dbReference type="ARBA" id="ARBA00022989"/>
    </source>
</evidence>
<feature type="compositionally biased region" description="Basic and acidic residues" evidence="6">
    <location>
        <begin position="63"/>
        <end position="80"/>
    </location>
</feature>
<dbReference type="AlphaFoldDB" id="A0AAW3MQF7"/>
<organism evidence="8 9">
    <name type="scientific">Burkholderia ubonensis</name>
    <dbReference type="NCBI Taxonomy" id="101571"/>
    <lineage>
        <taxon>Bacteria</taxon>
        <taxon>Pseudomonadati</taxon>
        <taxon>Pseudomonadota</taxon>
        <taxon>Betaproteobacteria</taxon>
        <taxon>Burkholderiales</taxon>
        <taxon>Burkholderiaceae</taxon>
        <taxon>Burkholderia</taxon>
        <taxon>Burkholderia cepacia complex</taxon>
    </lineage>
</organism>
<dbReference type="PANTHER" id="PTHR43652:SF2">
    <property type="entry name" value="BASIC AMINO ACID ANTIPORTER YFCC-RELATED"/>
    <property type="match status" value="1"/>
</dbReference>
<feature type="transmembrane region" description="Helical" evidence="7">
    <location>
        <begin position="84"/>
        <end position="105"/>
    </location>
</feature>
<evidence type="ECO:0000256" key="6">
    <source>
        <dbReference type="SAM" id="MobiDB-lite"/>
    </source>
</evidence>
<reference evidence="8 9" key="1">
    <citation type="submission" date="2015-11" db="EMBL/GenBank/DDBJ databases">
        <title>Expanding the genomic diversity of Burkholderia species for the development of highly accurate diagnostics.</title>
        <authorList>
            <person name="Sahl J."/>
            <person name="Keim P."/>
            <person name="Wagner D."/>
        </authorList>
    </citation>
    <scope>NUCLEOTIDE SEQUENCE [LARGE SCALE GENOMIC DNA]</scope>
    <source>
        <strain evidence="8 9">MSMB1808WGS</strain>
    </source>
</reference>
<feature type="transmembrane region" description="Helical" evidence="7">
    <location>
        <begin position="282"/>
        <end position="305"/>
    </location>
</feature>
<protein>
    <submittedName>
        <fullName evidence="8">C4-dicarboxylate ABC transporter</fullName>
    </submittedName>
</protein>
<feature type="transmembrane region" description="Helical" evidence="7">
    <location>
        <begin position="479"/>
        <end position="504"/>
    </location>
</feature>
<gene>
    <name evidence="8" type="ORF">WJ96_13365</name>
</gene>
<keyword evidence="5 7" id="KW-0472">Membrane</keyword>
<keyword evidence="2" id="KW-1003">Cell membrane</keyword>
<keyword evidence="9" id="KW-1185">Reference proteome</keyword>
<evidence type="ECO:0000256" key="1">
    <source>
        <dbReference type="ARBA" id="ARBA00004651"/>
    </source>
</evidence>